<gene>
    <name evidence="1" type="ORF">SK128_004127</name>
</gene>
<evidence type="ECO:0000313" key="1">
    <source>
        <dbReference type="EMBL" id="KAK7081736.1"/>
    </source>
</evidence>
<sequence>MCRDWSRQDVGFIGISGNEVPCRGEGFVNIDHGSNKARVRGRKVVVDEKDFKAVLDGSRWVVTWLWLEGEEPNIKNTTADFEVPRHDLEEYEQEL</sequence>
<proteinExistence type="predicted"/>
<evidence type="ECO:0000313" key="2">
    <source>
        <dbReference type="Proteomes" id="UP001381693"/>
    </source>
</evidence>
<dbReference type="Proteomes" id="UP001381693">
    <property type="component" value="Unassembled WGS sequence"/>
</dbReference>
<protein>
    <submittedName>
        <fullName evidence="1">Uncharacterized protein</fullName>
    </submittedName>
</protein>
<comment type="caution">
    <text evidence="1">The sequence shown here is derived from an EMBL/GenBank/DDBJ whole genome shotgun (WGS) entry which is preliminary data.</text>
</comment>
<feature type="non-terminal residue" evidence="1">
    <location>
        <position position="95"/>
    </location>
</feature>
<dbReference type="EMBL" id="JAXCGZ010004479">
    <property type="protein sequence ID" value="KAK7081736.1"/>
    <property type="molecule type" value="Genomic_DNA"/>
</dbReference>
<name>A0AAN8XCR0_HALRR</name>
<organism evidence="1 2">
    <name type="scientific">Halocaridina rubra</name>
    <name type="common">Hawaiian red shrimp</name>
    <dbReference type="NCBI Taxonomy" id="373956"/>
    <lineage>
        <taxon>Eukaryota</taxon>
        <taxon>Metazoa</taxon>
        <taxon>Ecdysozoa</taxon>
        <taxon>Arthropoda</taxon>
        <taxon>Crustacea</taxon>
        <taxon>Multicrustacea</taxon>
        <taxon>Malacostraca</taxon>
        <taxon>Eumalacostraca</taxon>
        <taxon>Eucarida</taxon>
        <taxon>Decapoda</taxon>
        <taxon>Pleocyemata</taxon>
        <taxon>Caridea</taxon>
        <taxon>Atyoidea</taxon>
        <taxon>Atyidae</taxon>
        <taxon>Halocaridina</taxon>
    </lineage>
</organism>
<accession>A0AAN8XCR0</accession>
<keyword evidence="2" id="KW-1185">Reference proteome</keyword>
<reference evidence="1 2" key="1">
    <citation type="submission" date="2023-11" db="EMBL/GenBank/DDBJ databases">
        <title>Halocaridina rubra genome assembly.</title>
        <authorList>
            <person name="Smith C."/>
        </authorList>
    </citation>
    <scope>NUCLEOTIDE SEQUENCE [LARGE SCALE GENOMIC DNA]</scope>
    <source>
        <strain evidence="1">EP-1</strain>
        <tissue evidence="1">Whole</tissue>
    </source>
</reference>
<dbReference type="AlphaFoldDB" id="A0AAN8XCR0"/>